<feature type="transmembrane region" description="Helical" evidence="1">
    <location>
        <begin position="83"/>
        <end position="102"/>
    </location>
</feature>
<dbReference type="EMBL" id="KN832572">
    <property type="protein sequence ID" value="KII84037.1"/>
    <property type="molecule type" value="Genomic_DNA"/>
</dbReference>
<feature type="transmembrane region" description="Helical" evidence="1">
    <location>
        <begin position="276"/>
        <end position="294"/>
    </location>
</feature>
<keyword evidence="1" id="KW-0472">Membrane</keyword>
<dbReference type="HOGENOM" id="CLU_035509_7_0_1"/>
<keyword evidence="4" id="KW-1185">Reference proteome</keyword>
<dbReference type="Pfam" id="PF20151">
    <property type="entry name" value="DUF6533"/>
    <property type="match status" value="1"/>
</dbReference>
<keyword evidence="1" id="KW-1133">Transmembrane helix</keyword>
<dbReference type="InterPro" id="IPR045340">
    <property type="entry name" value="DUF6533"/>
</dbReference>
<protein>
    <recommendedName>
        <fullName evidence="2">DUF6533 domain-containing protein</fullName>
    </recommendedName>
</protein>
<dbReference type="OrthoDB" id="2686513at2759"/>
<name>A0A0C9SQS9_PLICR</name>
<sequence length="379" mass="42213">MADPDHYIPPFVSSNWEVVGLSILWFDMILTFLDEVHLIWRRPKSMSSLLYFANRYVLALANCTVVVFLATPWSFRSCAVFQWGREIIQCVTQFIVAFIFVLRTYALYGCRRKVLLSLGLVALAILIVNVCFIGLGAMDVFAYLHSSVNDPGFEDGLLLESQCLARQETGSYDRSIYYRSIALTDFLLAGWVMWPGMLAFDIIILGMTLAKTYQVAKDLRGVFGSMALATLIRRDGSIYFAAMAFLHLANIVLYWLPAGIYGYADPPHNLDGLSGHFSVFTNCLSVTLTSRLMLNLHKCAHAGVLSTGDEASASILSGIIFRDMGPVRLLQSNEQVIHDGAEVARQAEDIENLPMERTECLKAPTTSVCRMRLADEEGG</sequence>
<reference evidence="3 4" key="1">
    <citation type="submission" date="2014-06" db="EMBL/GenBank/DDBJ databases">
        <title>Evolutionary Origins and Diversification of the Mycorrhizal Mutualists.</title>
        <authorList>
            <consortium name="DOE Joint Genome Institute"/>
            <consortium name="Mycorrhizal Genomics Consortium"/>
            <person name="Kohler A."/>
            <person name="Kuo A."/>
            <person name="Nagy L.G."/>
            <person name="Floudas D."/>
            <person name="Copeland A."/>
            <person name="Barry K.W."/>
            <person name="Cichocki N."/>
            <person name="Veneault-Fourrey C."/>
            <person name="LaButti K."/>
            <person name="Lindquist E.A."/>
            <person name="Lipzen A."/>
            <person name="Lundell T."/>
            <person name="Morin E."/>
            <person name="Murat C."/>
            <person name="Riley R."/>
            <person name="Ohm R."/>
            <person name="Sun H."/>
            <person name="Tunlid A."/>
            <person name="Henrissat B."/>
            <person name="Grigoriev I.V."/>
            <person name="Hibbett D.S."/>
            <person name="Martin F."/>
        </authorList>
    </citation>
    <scope>NUCLEOTIDE SEQUENCE [LARGE SCALE GENOMIC DNA]</scope>
    <source>
        <strain evidence="3 4">FD-325 SS-3</strain>
    </source>
</reference>
<organism evidence="3 4">
    <name type="scientific">Plicaturopsis crispa FD-325 SS-3</name>
    <dbReference type="NCBI Taxonomy" id="944288"/>
    <lineage>
        <taxon>Eukaryota</taxon>
        <taxon>Fungi</taxon>
        <taxon>Dikarya</taxon>
        <taxon>Basidiomycota</taxon>
        <taxon>Agaricomycotina</taxon>
        <taxon>Agaricomycetes</taxon>
        <taxon>Agaricomycetidae</taxon>
        <taxon>Amylocorticiales</taxon>
        <taxon>Amylocorticiaceae</taxon>
        <taxon>Plicatura</taxon>
        <taxon>Plicaturopsis crispa</taxon>
    </lineage>
</organism>
<feature type="transmembrane region" description="Helical" evidence="1">
    <location>
        <begin position="20"/>
        <end position="40"/>
    </location>
</feature>
<accession>A0A0C9SQS9</accession>
<keyword evidence="1" id="KW-0812">Transmembrane</keyword>
<evidence type="ECO:0000259" key="2">
    <source>
        <dbReference type="Pfam" id="PF20151"/>
    </source>
</evidence>
<proteinExistence type="predicted"/>
<dbReference type="Proteomes" id="UP000053263">
    <property type="component" value="Unassembled WGS sequence"/>
</dbReference>
<gene>
    <name evidence="3" type="ORF">PLICRDRAFT_126998</name>
</gene>
<feature type="transmembrane region" description="Helical" evidence="1">
    <location>
        <begin position="52"/>
        <end position="71"/>
    </location>
</feature>
<feature type="transmembrane region" description="Helical" evidence="1">
    <location>
        <begin position="114"/>
        <end position="138"/>
    </location>
</feature>
<feature type="transmembrane region" description="Helical" evidence="1">
    <location>
        <begin position="188"/>
        <end position="210"/>
    </location>
</feature>
<evidence type="ECO:0000256" key="1">
    <source>
        <dbReference type="SAM" id="Phobius"/>
    </source>
</evidence>
<feature type="transmembrane region" description="Helical" evidence="1">
    <location>
        <begin position="238"/>
        <end position="256"/>
    </location>
</feature>
<evidence type="ECO:0000313" key="3">
    <source>
        <dbReference type="EMBL" id="KII84037.1"/>
    </source>
</evidence>
<dbReference type="AlphaFoldDB" id="A0A0C9SQS9"/>
<evidence type="ECO:0000313" key="4">
    <source>
        <dbReference type="Proteomes" id="UP000053263"/>
    </source>
</evidence>
<feature type="domain" description="DUF6533" evidence="2">
    <location>
        <begin position="18"/>
        <end position="57"/>
    </location>
</feature>